<dbReference type="EMBL" id="RQET01000004">
    <property type="protein sequence ID" value="TGK11788.1"/>
    <property type="molecule type" value="Genomic_DNA"/>
</dbReference>
<organism evidence="2 3">
    <name type="scientific">Leptospira fletcheri</name>
    <dbReference type="NCBI Taxonomy" id="2484981"/>
    <lineage>
        <taxon>Bacteria</taxon>
        <taxon>Pseudomonadati</taxon>
        <taxon>Spirochaetota</taxon>
        <taxon>Spirochaetia</taxon>
        <taxon>Leptospirales</taxon>
        <taxon>Leptospiraceae</taxon>
        <taxon>Leptospira</taxon>
    </lineage>
</organism>
<keyword evidence="3" id="KW-1185">Reference proteome</keyword>
<dbReference type="OrthoDB" id="339047at2"/>
<dbReference type="InterPro" id="IPR009875">
    <property type="entry name" value="PilZ_domain"/>
</dbReference>
<evidence type="ECO:0000259" key="1">
    <source>
        <dbReference type="Pfam" id="PF07238"/>
    </source>
</evidence>
<feature type="domain" description="PilZ" evidence="1">
    <location>
        <begin position="22"/>
        <end position="107"/>
    </location>
</feature>
<dbReference type="GO" id="GO:0035438">
    <property type="term" value="F:cyclic-di-GMP binding"/>
    <property type="evidence" value="ECO:0007669"/>
    <property type="project" value="InterPro"/>
</dbReference>
<sequence>MQRLEIGKNTSPVDEPDCMRDKRFYIRFRRQNRVRVFYGGDCVEGDLIDISMIGISLVSDGVWDVGFRLKIMSPMFSCQLEAEVIRKEEMPSGTRYALIFGELTDDFIIEILNKIPVPSE</sequence>
<dbReference type="SUPFAM" id="SSF141371">
    <property type="entry name" value="PilZ domain-like"/>
    <property type="match status" value="1"/>
</dbReference>
<gene>
    <name evidence="2" type="ORF">EHO60_05710</name>
</gene>
<name>A0A4R9GGJ8_9LEPT</name>
<dbReference type="Proteomes" id="UP000298458">
    <property type="component" value="Unassembled WGS sequence"/>
</dbReference>
<dbReference type="Pfam" id="PF07238">
    <property type="entry name" value="PilZ"/>
    <property type="match status" value="1"/>
</dbReference>
<evidence type="ECO:0000313" key="2">
    <source>
        <dbReference type="EMBL" id="TGK11788.1"/>
    </source>
</evidence>
<comment type="caution">
    <text evidence="2">The sequence shown here is derived from an EMBL/GenBank/DDBJ whole genome shotgun (WGS) entry which is preliminary data.</text>
</comment>
<protein>
    <submittedName>
        <fullName evidence="2">PilZ domain-containing protein</fullName>
    </submittedName>
</protein>
<proteinExistence type="predicted"/>
<evidence type="ECO:0000313" key="3">
    <source>
        <dbReference type="Proteomes" id="UP000298458"/>
    </source>
</evidence>
<reference evidence="2" key="1">
    <citation type="journal article" date="2019" name="PLoS Negl. Trop. Dis.">
        <title>Revisiting the worldwide diversity of Leptospira species in the environment.</title>
        <authorList>
            <person name="Vincent A.T."/>
            <person name="Schiettekatte O."/>
            <person name="Bourhy P."/>
            <person name="Veyrier F.J."/>
            <person name="Picardeau M."/>
        </authorList>
    </citation>
    <scope>NUCLEOTIDE SEQUENCE [LARGE SCALE GENOMIC DNA]</scope>
    <source>
        <strain evidence="2">SSW15</strain>
    </source>
</reference>
<accession>A0A4R9GGJ8</accession>
<dbReference type="AlphaFoldDB" id="A0A4R9GGJ8"/>
<dbReference type="Gene3D" id="2.40.10.220">
    <property type="entry name" value="predicted glycosyltransferase like domains"/>
    <property type="match status" value="1"/>
</dbReference>